<feature type="region of interest" description="Disordered" evidence="1">
    <location>
        <begin position="515"/>
        <end position="539"/>
    </location>
</feature>
<sequence length="673" mass="76320">MQIEIAKMERMSERGSSLLRLIQNSHTPLLDLLIRESVQNSLDAAKDQNSPIKYDISVKTFLTQSVTRHFKGIEQNLIRKFPSISYKSLVIRDWNTTGLTGPLHQDYISNNQYGNLLKLVYEISMPQEKKEAGGSWGLGKTVYFRAGIGLVVYYSRIKLDEGGYQSRLAACLVEDESKDDALLPDDQNHGLKRGIAWWGQPHNDESTKPVTNEKQINEILQAFNVNPFIEDETGTAIIIPFINESKLISTNDENKKTWWHTNIELYLNIALQRWYAPRIDNQYYKYGNYLEPSVNGDQITKETMEPVFSIINTLYTVASSDLIKPGSRLIDKKDINVKEVEIHRTLNDKSAGKVAFVKVNRDQLKMNVPDNKKSPFEYLDLQCSEDTNSPIVAYLRKPAMIVNFETEGKWTNGIDRTNSDEFIIAVFVPNSENLVTSLKNPISLEEYLRMGEKADHSSWNDIVLEDRKYTIVQRIQTRVASSIKEAYTTEDDKAKLSRSGALSKSLALLLLPPKGFGKSPNPGTKKPVHPDGNIPRRKGGKLHIVSTELENDGSITIDFEIVIPKDSNSFEIEIQVESEGNKKISGNEWEDEIGTRFPIEIKGIFINDSAANNGSKIIIDQLKTEKYGINHHITFQLNGFEGELSGKIKLSNYDPMVQASIRENLLMFKEVHK</sequence>
<evidence type="ECO:0000256" key="1">
    <source>
        <dbReference type="SAM" id="MobiDB-lite"/>
    </source>
</evidence>
<accession>A0A7X0HW06</accession>
<reference evidence="2 3" key="1">
    <citation type="submission" date="2020-08" db="EMBL/GenBank/DDBJ databases">
        <title>Genomic Encyclopedia of Type Strains, Phase IV (KMG-IV): sequencing the most valuable type-strain genomes for metagenomic binning, comparative biology and taxonomic classification.</title>
        <authorList>
            <person name="Goeker M."/>
        </authorList>
    </citation>
    <scope>NUCLEOTIDE SEQUENCE [LARGE SCALE GENOMIC DNA]</scope>
    <source>
        <strain evidence="2 3">DSM 5391</strain>
    </source>
</reference>
<keyword evidence="3" id="KW-1185">Reference proteome</keyword>
<evidence type="ECO:0000313" key="2">
    <source>
        <dbReference type="EMBL" id="MBB6447796.1"/>
    </source>
</evidence>
<protein>
    <submittedName>
        <fullName evidence="2">Uncharacterized protein</fullName>
    </submittedName>
</protein>
<name>A0A7X0HW06_9BACI</name>
<proteinExistence type="predicted"/>
<dbReference type="RefSeq" id="WP_184530084.1">
    <property type="nucleotide sequence ID" value="NZ_JACHGK010000029.1"/>
</dbReference>
<dbReference type="EMBL" id="JACHGK010000029">
    <property type="protein sequence ID" value="MBB6447796.1"/>
    <property type="molecule type" value="Genomic_DNA"/>
</dbReference>
<gene>
    <name evidence="2" type="ORF">HNR53_004506</name>
</gene>
<comment type="caution">
    <text evidence="2">The sequence shown here is derived from an EMBL/GenBank/DDBJ whole genome shotgun (WGS) entry which is preliminary data.</text>
</comment>
<organism evidence="2 3">
    <name type="scientific">Bacillus benzoevorans</name>
    <dbReference type="NCBI Taxonomy" id="1456"/>
    <lineage>
        <taxon>Bacteria</taxon>
        <taxon>Bacillati</taxon>
        <taxon>Bacillota</taxon>
        <taxon>Bacilli</taxon>
        <taxon>Bacillales</taxon>
        <taxon>Bacillaceae</taxon>
        <taxon>Bacillus</taxon>
    </lineage>
</organism>
<dbReference type="AlphaFoldDB" id="A0A7X0HW06"/>
<evidence type="ECO:0000313" key="3">
    <source>
        <dbReference type="Proteomes" id="UP000531594"/>
    </source>
</evidence>
<dbReference type="Proteomes" id="UP000531594">
    <property type="component" value="Unassembled WGS sequence"/>
</dbReference>